<dbReference type="RefSeq" id="WP_127886234.1">
    <property type="nucleotide sequence ID" value="NZ_CP028137.1"/>
</dbReference>
<feature type="region of interest" description="Disordered" evidence="1">
    <location>
        <begin position="1"/>
        <end position="59"/>
    </location>
</feature>
<feature type="compositionally biased region" description="Basic and acidic residues" evidence="1">
    <location>
        <begin position="1"/>
        <end position="19"/>
    </location>
</feature>
<accession>A0A3T0SYA7</accession>
<gene>
    <name evidence="2" type="ORF">C1I64_03620</name>
</gene>
<evidence type="ECO:0000256" key="1">
    <source>
        <dbReference type="SAM" id="MobiDB-lite"/>
    </source>
</evidence>
<name>A0A3T0SYA7_9MICO</name>
<dbReference type="Proteomes" id="UP000285317">
    <property type="component" value="Chromosome"/>
</dbReference>
<reference evidence="2 3" key="1">
    <citation type="submission" date="2018-03" db="EMBL/GenBank/DDBJ databases">
        <title>Bacteriophage NCPPB3778 and a type I-E CRISPR drive the evolution of the US Biological Select Agent, Rathayibacter toxicus.</title>
        <authorList>
            <person name="Davis E.W.II."/>
            <person name="Tabima J.F."/>
            <person name="Weisberg A.J."/>
            <person name="Dantas Lopes L."/>
            <person name="Wiseman M.S."/>
            <person name="Wiseman M.S."/>
            <person name="Pupko T."/>
            <person name="Belcher M.S."/>
            <person name="Sechler A.J."/>
            <person name="Tancos M.A."/>
            <person name="Schroeder B.K."/>
            <person name="Murray T.D."/>
            <person name="Luster D.G."/>
            <person name="Schneider W.L."/>
            <person name="Rogers E."/>
            <person name="Andreote F.D."/>
            <person name="Grunwald N.J."/>
            <person name="Putnam M.L."/>
            <person name="Chang J.H."/>
        </authorList>
    </citation>
    <scope>NUCLEOTIDE SEQUENCE [LARGE SCALE GENOMIC DNA]</scope>
    <source>
        <strain evidence="2 3">DSM 15932</strain>
    </source>
</reference>
<feature type="compositionally biased region" description="Basic and acidic residues" evidence="1">
    <location>
        <begin position="33"/>
        <end position="51"/>
    </location>
</feature>
<organism evidence="2 3">
    <name type="scientific">Rathayibacter festucae DSM 15932</name>
    <dbReference type="NCBI Taxonomy" id="1328866"/>
    <lineage>
        <taxon>Bacteria</taxon>
        <taxon>Bacillati</taxon>
        <taxon>Actinomycetota</taxon>
        <taxon>Actinomycetes</taxon>
        <taxon>Micrococcales</taxon>
        <taxon>Microbacteriaceae</taxon>
        <taxon>Rathayibacter</taxon>
    </lineage>
</organism>
<proteinExistence type="predicted"/>
<protein>
    <submittedName>
        <fullName evidence="2">Uncharacterized protein</fullName>
    </submittedName>
</protein>
<dbReference type="AlphaFoldDB" id="A0A3T0SYA7"/>
<evidence type="ECO:0000313" key="3">
    <source>
        <dbReference type="Proteomes" id="UP000285317"/>
    </source>
</evidence>
<dbReference type="EMBL" id="CP028137">
    <property type="protein sequence ID" value="AZZ51222.1"/>
    <property type="molecule type" value="Genomic_DNA"/>
</dbReference>
<dbReference type="KEGG" id="rfs:C1I64_03620"/>
<evidence type="ECO:0000313" key="2">
    <source>
        <dbReference type="EMBL" id="AZZ51222.1"/>
    </source>
</evidence>
<sequence length="59" mass="6141">MTARDETSDAPDSARHEDGPLDPLSDFSIPGDTDLHVDGDASGADGRKVAEPSEDDSAE</sequence>